<dbReference type="Proteomes" id="UP000215144">
    <property type="component" value="Chromosome 1"/>
</dbReference>
<organism evidence="5 6">
    <name type="scientific">Streptococcus acidominimus</name>
    <dbReference type="NCBI Taxonomy" id="1326"/>
    <lineage>
        <taxon>Bacteria</taxon>
        <taxon>Bacillati</taxon>
        <taxon>Bacillota</taxon>
        <taxon>Bacilli</taxon>
        <taxon>Lactobacillales</taxon>
        <taxon>Streptococcaceae</taxon>
        <taxon>Streptococcus</taxon>
    </lineage>
</organism>
<dbReference type="SMART" id="SM00287">
    <property type="entry name" value="SH3b"/>
    <property type="match status" value="3"/>
</dbReference>
<sequence>MTFKSKLASASALTLILTGTALSAGTSSAQAAVLGDNYPLQWKSGWGPDTWGMYKRQCTSFVAFRLSSANGFTLPGGYGNAITWGSVARSQGYRVDMNPAVGAVAWFGNGVNGAGSYGHVAWVAEVNGDMVTIEEYNFDSGQGPEKYWKRTFHKSKVSGYIHFKDLTTSATKSTTQTTVTASPVAISSSGTYQFTSRASIKGEPKFSSPELAYYDKGQSVFYDKILEADGYKWISYMSSSGLRRYIPITKLTNTVTATPVITPQTNNSSLASSGNYQFTSRVSIKNEPKFSSPELAYYDKGQSVFYDKILEADGYKWISYMSSSGLRRYIPITKLTNTVTATPVTTPQTNNSSLASSGNYQFTSRVSIKNEPKISATEVAYYDKGQSVFYDKVLEADGYKWISYMSGSGVRRYIPISKLTNTTPTTSATTASSKSTDIAVGDSVTLPGTFKVTSNVSGGFITSSDLAGKTPTSLHYIDPTPVVETDKSGKTYGDQVLYPGEYFSIPGKYKVTKVNTTNNTVSVKIGSRETWVATTKVVK</sequence>
<dbReference type="InterPro" id="IPR038765">
    <property type="entry name" value="Papain-like_cys_pep_sf"/>
</dbReference>
<dbReference type="RefSeq" id="WP_095121236.1">
    <property type="nucleotide sequence ID" value="NZ_LT906454.1"/>
</dbReference>
<dbReference type="Gene3D" id="2.30.30.40">
    <property type="entry name" value="SH3 Domains"/>
    <property type="match status" value="3"/>
</dbReference>
<dbReference type="PROSITE" id="PS50911">
    <property type="entry name" value="CHAP"/>
    <property type="match status" value="1"/>
</dbReference>
<evidence type="ECO:0000256" key="2">
    <source>
        <dbReference type="ARBA" id="ARBA00011901"/>
    </source>
</evidence>
<gene>
    <name evidence="5" type="ORF">SAMEA4504048_00057</name>
</gene>
<dbReference type="KEGG" id="saco:SAME_00057"/>
<dbReference type="AlphaFoldDB" id="A0A239WCU0"/>
<dbReference type="Gene3D" id="3.90.1720.10">
    <property type="entry name" value="endopeptidase domain like (from Nostoc punctiforme)"/>
    <property type="match status" value="1"/>
</dbReference>
<dbReference type="GO" id="GO:0008745">
    <property type="term" value="F:N-acetylmuramoyl-L-alanine amidase activity"/>
    <property type="evidence" value="ECO:0007669"/>
    <property type="project" value="UniProtKB-EC"/>
</dbReference>
<evidence type="ECO:0000313" key="5">
    <source>
        <dbReference type="EMBL" id="SNV31728.1"/>
    </source>
</evidence>
<name>A0A239WCU0_STRAI</name>
<dbReference type="Pfam" id="PF05257">
    <property type="entry name" value="CHAP"/>
    <property type="match status" value="1"/>
</dbReference>
<dbReference type="EC" id="3.5.1.28" evidence="2"/>
<dbReference type="EMBL" id="LT906454">
    <property type="protein sequence ID" value="SNV31728.1"/>
    <property type="molecule type" value="Genomic_DNA"/>
</dbReference>
<feature type="signal peptide" evidence="3">
    <location>
        <begin position="1"/>
        <end position="31"/>
    </location>
</feature>
<evidence type="ECO:0000259" key="4">
    <source>
        <dbReference type="PROSITE" id="PS50911"/>
    </source>
</evidence>
<dbReference type="SUPFAM" id="SSF54001">
    <property type="entry name" value="Cysteine proteinases"/>
    <property type="match status" value="1"/>
</dbReference>
<proteinExistence type="predicted"/>
<accession>A0A239WCU0</accession>
<dbReference type="InterPro" id="IPR007921">
    <property type="entry name" value="CHAP_dom"/>
</dbReference>
<feature type="domain" description="Peptidase C51" evidence="4">
    <location>
        <begin position="33"/>
        <end position="162"/>
    </location>
</feature>
<dbReference type="InterPro" id="IPR003646">
    <property type="entry name" value="SH3-like_bac-type"/>
</dbReference>
<keyword evidence="3" id="KW-0732">Signal</keyword>
<comment type="catalytic activity">
    <reaction evidence="1">
        <text>Hydrolyzes the link between N-acetylmuramoyl residues and L-amino acid residues in certain cell-wall glycopeptides.</text>
        <dbReference type="EC" id="3.5.1.28"/>
    </reaction>
</comment>
<evidence type="ECO:0000256" key="3">
    <source>
        <dbReference type="SAM" id="SignalP"/>
    </source>
</evidence>
<evidence type="ECO:0000256" key="1">
    <source>
        <dbReference type="ARBA" id="ARBA00001561"/>
    </source>
</evidence>
<evidence type="ECO:0000313" key="6">
    <source>
        <dbReference type="Proteomes" id="UP000215144"/>
    </source>
</evidence>
<reference evidence="5 6" key="1">
    <citation type="submission" date="2017-06" db="EMBL/GenBank/DDBJ databases">
        <authorList>
            <consortium name="Pathogen Informatics"/>
        </authorList>
    </citation>
    <scope>NUCLEOTIDE SEQUENCE [LARGE SCALE GENOMIC DNA]</scope>
    <source>
        <strain evidence="5 6">NCTC11291</strain>
    </source>
</reference>
<dbReference type="Pfam" id="PF08460">
    <property type="entry name" value="SH3_5"/>
    <property type="match status" value="3"/>
</dbReference>
<feature type="chain" id="PRO_5012399196" description="N-acetylmuramoyl-L-alanine amidase" evidence="3">
    <location>
        <begin position="32"/>
        <end position="539"/>
    </location>
</feature>
<dbReference type="OrthoDB" id="2144002at2"/>
<protein>
    <recommendedName>
        <fullName evidence="2">N-acetylmuramoyl-L-alanine amidase</fullName>
        <ecNumber evidence="2">3.5.1.28</ecNumber>
    </recommendedName>
</protein>